<dbReference type="Pfam" id="PF00115">
    <property type="entry name" value="COX1"/>
    <property type="match status" value="1"/>
</dbReference>
<dbReference type="Gene3D" id="1.20.210.10">
    <property type="entry name" value="Cytochrome c oxidase-like, subunit I domain"/>
    <property type="match status" value="1"/>
</dbReference>
<feature type="transmembrane region" description="Helical" evidence="2">
    <location>
        <begin position="370"/>
        <end position="392"/>
    </location>
</feature>
<dbReference type="GO" id="GO:0009060">
    <property type="term" value="P:aerobic respiration"/>
    <property type="evidence" value="ECO:0007669"/>
    <property type="project" value="InterPro"/>
</dbReference>
<dbReference type="AlphaFoldDB" id="A0A4Y3TMJ9"/>
<keyword evidence="2" id="KW-0472">Membrane</keyword>
<dbReference type="PRINTS" id="PR01165">
    <property type="entry name" value="CYCOXIDASEI"/>
</dbReference>
<feature type="domain" description="Cytochrome oxidase subunit I profile" evidence="3">
    <location>
        <begin position="11"/>
        <end position="310"/>
    </location>
</feature>
<feature type="transmembrane region" description="Helical" evidence="2">
    <location>
        <begin position="12"/>
        <end position="32"/>
    </location>
</feature>
<dbReference type="InterPro" id="IPR036927">
    <property type="entry name" value="Cyt_c_oxase-like_su1_sf"/>
</dbReference>
<feature type="transmembrane region" description="Helical" evidence="2">
    <location>
        <begin position="112"/>
        <end position="131"/>
    </location>
</feature>
<keyword evidence="1" id="KW-0249">Electron transport</keyword>
<dbReference type="Proteomes" id="UP000317617">
    <property type="component" value="Unassembled WGS sequence"/>
</dbReference>
<dbReference type="GO" id="GO:0022904">
    <property type="term" value="P:respiratory electron transport chain"/>
    <property type="evidence" value="ECO:0007669"/>
    <property type="project" value="TreeGrafter"/>
</dbReference>
<dbReference type="GO" id="GO:0020037">
    <property type="term" value="F:heme binding"/>
    <property type="evidence" value="ECO:0007669"/>
    <property type="project" value="InterPro"/>
</dbReference>
<proteinExistence type="predicted"/>
<keyword evidence="5" id="KW-1185">Reference proteome</keyword>
<dbReference type="GO" id="GO:0015990">
    <property type="term" value="P:electron transport coupled proton transport"/>
    <property type="evidence" value="ECO:0007669"/>
    <property type="project" value="TreeGrafter"/>
</dbReference>
<evidence type="ECO:0000256" key="2">
    <source>
        <dbReference type="SAM" id="Phobius"/>
    </source>
</evidence>
<dbReference type="RefSeq" id="WP_048836514.1">
    <property type="nucleotide sequence ID" value="NZ_BJMU01000006.1"/>
</dbReference>
<dbReference type="InterPro" id="IPR023616">
    <property type="entry name" value="Cyt_c_oxase-like_su1_dom"/>
</dbReference>
<dbReference type="PANTHER" id="PTHR10422:SF18">
    <property type="entry name" value="CYTOCHROME C OXIDASE SUBUNIT 1"/>
    <property type="match status" value="1"/>
</dbReference>
<dbReference type="SUPFAM" id="SSF81442">
    <property type="entry name" value="Cytochrome c oxidase subunit I-like"/>
    <property type="match status" value="1"/>
</dbReference>
<organism evidence="4 5">
    <name type="scientific">Acetobacter orleanensis</name>
    <dbReference type="NCBI Taxonomy" id="104099"/>
    <lineage>
        <taxon>Bacteria</taxon>
        <taxon>Pseudomonadati</taxon>
        <taxon>Pseudomonadota</taxon>
        <taxon>Alphaproteobacteria</taxon>
        <taxon>Acetobacterales</taxon>
        <taxon>Acetobacteraceae</taxon>
        <taxon>Acetobacter</taxon>
    </lineage>
</organism>
<keyword evidence="1" id="KW-0813">Transport</keyword>
<dbReference type="PANTHER" id="PTHR10422">
    <property type="entry name" value="CYTOCHROME C OXIDASE SUBUNIT 1"/>
    <property type="match status" value="1"/>
</dbReference>
<keyword evidence="1" id="KW-0679">Respiratory chain</keyword>
<feature type="transmembrane region" description="Helical" evidence="2">
    <location>
        <begin position="313"/>
        <end position="332"/>
    </location>
</feature>
<dbReference type="OrthoDB" id="7225906at2"/>
<dbReference type="GO" id="GO:0004129">
    <property type="term" value="F:cytochrome-c oxidase activity"/>
    <property type="evidence" value="ECO:0007669"/>
    <property type="project" value="InterPro"/>
</dbReference>
<feature type="transmembrane region" description="Helical" evidence="2">
    <location>
        <begin position="52"/>
        <end position="74"/>
    </location>
</feature>
<name>A0A4Y3TMJ9_9PROT</name>
<dbReference type="PROSITE" id="PS50855">
    <property type="entry name" value="COX1"/>
    <property type="match status" value="1"/>
</dbReference>
<dbReference type="GO" id="GO:0016020">
    <property type="term" value="C:membrane"/>
    <property type="evidence" value="ECO:0007669"/>
    <property type="project" value="InterPro"/>
</dbReference>
<dbReference type="EMBL" id="BJMU01000006">
    <property type="protein sequence ID" value="GEB83004.1"/>
    <property type="molecule type" value="Genomic_DNA"/>
</dbReference>
<evidence type="ECO:0000256" key="1">
    <source>
        <dbReference type="ARBA" id="ARBA00022660"/>
    </source>
</evidence>
<feature type="transmembrane region" description="Helical" evidence="2">
    <location>
        <begin position="258"/>
        <end position="277"/>
    </location>
</feature>
<feature type="transmembrane region" description="Helical" evidence="2">
    <location>
        <begin position="289"/>
        <end position="307"/>
    </location>
</feature>
<protein>
    <submittedName>
        <fullName evidence="4">Cytochrome c oxidase subunit 1</fullName>
    </submittedName>
</protein>
<evidence type="ECO:0000259" key="3">
    <source>
        <dbReference type="PROSITE" id="PS50855"/>
    </source>
</evidence>
<reference evidence="4 5" key="1">
    <citation type="submission" date="2019-06" db="EMBL/GenBank/DDBJ databases">
        <title>Whole genome shotgun sequence of Acetobacter orleanensis NBRC 13752.</title>
        <authorList>
            <person name="Hosoyama A."/>
            <person name="Uohara A."/>
            <person name="Ohji S."/>
            <person name="Ichikawa N."/>
        </authorList>
    </citation>
    <scope>NUCLEOTIDE SEQUENCE [LARGE SCALE GENOMIC DNA]</scope>
    <source>
        <strain evidence="4 5">NBRC 13752</strain>
    </source>
</reference>
<evidence type="ECO:0000313" key="4">
    <source>
        <dbReference type="EMBL" id="GEB83004.1"/>
    </source>
</evidence>
<keyword evidence="2" id="KW-1133">Transmembrane helix</keyword>
<feature type="transmembrane region" description="Helical" evidence="2">
    <location>
        <begin position="344"/>
        <end position="364"/>
    </location>
</feature>
<comment type="caution">
    <text evidence="4">The sequence shown here is derived from an EMBL/GenBank/DDBJ whole genome shotgun (WGS) entry which is preliminary data.</text>
</comment>
<evidence type="ECO:0000313" key="5">
    <source>
        <dbReference type="Proteomes" id="UP000317617"/>
    </source>
</evidence>
<sequence length="419" mass="43687">MNKQAASGTGVGAGYLLIATIAGLLGGGASVLRQAGIMPDAGLWPVLEQIHAPLMLLFVVIPALVCGFGNLWLPRALGRSGGVLPSLNYAGLGMVAVSGGLTVTTGAQAPAVLLWSVGLLCAVMVLLATIFDSRADYEEQKPFSPFVWGEMLASAVLLVTVPVLAAVMTHQLLSGASTSILPLLDGLTEPVTLVSLLAGFGLVFEVGARGSHFSEKPVIAIMATTAAASVIIWTRGVFAHGLVATVQQPGVLTSPENAVLFASTLASVLLAGLWMAGAWRSRLSLRVPMLWGLGFLAVVSTGWVAQLMQGEGLHSALQLAAVYAAFCGLYLWRGENGGYWYPRAPVILQFVLMATATGLSFSPLSATTQIWSGSLLGVSLFCFLLTMGLSFLQNRKEEEVSSVTTQPVMVSVSKGTVQS</sequence>
<gene>
    <name evidence="4" type="primary">ctaD</name>
    <name evidence="4" type="ORF">AOR01nite_14810</name>
</gene>
<feature type="transmembrane region" description="Helical" evidence="2">
    <location>
        <begin position="86"/>
        <end position="106"/>
    </location>
</feature>
<dbReference type="InterPro" id="IPR000883">
    <property type="entry name" value="Cyt_C_Oxase_1"/>
</dbReference>
<feature type="transmembrane region" description="Helical" evidence="2">
    <location>
        <begin position="187"/>
        <end position="206"/>
    </location>
</feature>
<feature type="transmembrane region" description="Helical" evidence="2">
    <location>
        <begin position="143"/>
        <end position="167"/>
    </location>
</feature>
<feature type="transmembrane region" description="Helical" evidence="2">
    <location>
        <begin position="218"/>
        <end position="238"/>
    </location>
</feature>
<accession>A0A4Y3TMJ9</accession>
<keyword evidence="2" id="KW-0812">Transmembrane</keyword>